<accession>A0ABT8RZW1</accession>
<evidence type="ECO:0000313" key="10">
    <source>
        <dbReference type="Proteomes" id="UP001169027"/>
    </source>
</evidence>
<evidence type="ECO:0000256" key="6">
    <source>
        <dbReference type="PROSITE-ProRule" id="PRU00433"/>
    </source>
</evidence>
<dbReference type="PRINTS" id="PR00606">
    <property type="entry name" value="CYTCHROMECID"/>
</dbReference>
<dbReference type="EMBL" id="JAUKVY010000004">
    <property type="protein sequence ID" value="MDO1532213.1"/>
    <property type="molecule type" value="Genomic_DNA"/>
</dbReference>
<reference evidence="9" key="1">
    <citation type="submission" date="2023-06" db="EMBL/GenBank/DDBJ databases">
        <authorList>
            <person name="Jiang Y."/>
            <person name="Liu Q."/>
        </authorList>
    </citation>
    <scope>NUCLEOTIDE SEQUENCE</scope>
    <source>
        <strain evidence="9">CGMCC 1.12090</strain>
    </source>
</reference>
<evidence type="ECO:0000256" key="3">
    <source>
        <dbReference type="ARBA" id="ARBA00022723"/>
    </source>
</evidence>
<dbReference type="InterPro" id="IPR002324">
    <property type="entry name" value="Cyt_c_ID"/>
</dbReference>
<evidence type="ECO:0000256" key="1">
    <source>
        <dbReference type="ARBA" id="ARBA00022448"/>
    </source>
</evidence>
<keyword evidence="7" id="KW-0732">Signal</keyword>
<keyword evidence="4" id="KW-0249">Electron transport</keyword>
<feature type="signal peptide" evidence="7">
    <location>
        <begin position="1"/>
        <end position="25"/>
    </location>
</feature>
<feature type="domain" description="Cytochrome c" evidence="8">
    <location>
        <begin position="23"/>
        <end position="111"/>
    </location>
</feature>
<feature type="chain" id="PRO_5046509454" evidence="7">
    <location>
        <begin position="26"/>
        <end position="113"/>
    </location>
</feature>
<keyword evidence="2 6" id="KW-0349">Heme</keyword>
<dbReference type="Gene3D" id="1.10.760.10">
    <property type="entry name" value="Cytochrome c-like domain"/>
    <property type="match status" value="1"/>
</dbReference>
<protein>
    <submittedName>
        <fullName evidence="9">C-type cytochrome</fullName>
    </submittedName>
</protein>
<evidence type="ECO:0000256" key="4">
    <source>
        <dbReference type="ARBA" id="ARBA00022982"/>
    </source>
</evidence>
<name>A0ABT8RZW1_9BURK</name>
<keyword evidence="1" id="KW-0813">Transport</keyword>
<evidence type="ECO:0000313" key="9">
    <source>
        <dbReference type="EMBL" id="MDO1532213.1"/>
    </source>
</evidence>
<sequence>MRLTMIRTLVLSIGGLVQLAGPTAAAPADQALALARANGCMACHGMVHKQVGPGFAQVAARWRDDPAAPARLAGKIRGGSVGSWGRVIMPRQSGVDEAQARLLADWVLSQPTP</sequence>
<dbReference type="PROSITE" id="PS51007">
    <property type="entry name" value="CYTC"/>
    <property type="match status" value="1"/>
</dbReference>
<keyword evidence="3 6" id="KW-0479">Metal-binding</keyword>
<dbReference type="InterPro" id="IPR036909">
    <property type="entry name" value="Cyt_c-like_dom_sf"/>
</dbReference>
<keyword evidence="10" id="KW-1185">Reference proteome</keyword>
<evidence type="ECO:0000256" key="5">
    <source>
        <dbReference type="ARBA" id="ARBA00023004"/>
    </source>
</evidence>
<dbReference type="Proteomes" id="UP001169027">
    <property type="component" value="Unassembled WGS sequence"/>
</dbReference>
<evidence type="ECO:0000256" key="7">
    <source>
        <dbReference type="SAM" id="SignalP"/>
    </source>
</evidence>
<gene>
    <name evidence="9" type="ORF">Q2T77_07925</name>
</gene>
<dbReference type="Pfam" id="PF00034">
    <property type="entry name" value="Cytochrom_C"/>
    <property type="match status" value="1"/>
</dbReference>
<evidence type="ECO:0000256" key="2">
    <source>
        <dbReference type="ARBA" id="ARBA00022617"/>
    </source>
</evidence>
<dbReference type="SUPFAM" id="SSF46626">
    <property type="entry name" value="Cytochrome c"/>
    <property type="match status" value="1"/>
</dbReference>
<evidence type="ECO:0000259" key="8">
    <source>
        <dbReference type="PROSITE" id="PS51007"/>
    </source>
</evidence>
<keyword evidence="5 6" id="KW-0408">Iron</keyword>
<dbReference type="InterPro" id="IPR009056">
    <property type="entry name" value="Cyt_c-like_dom"/>
</dbReference>
<comment type="caution">
    <text evidence="9">The sequence shown here is derived from an EMBL/GenBank/DDBJ whole genome shotgun (WGS) entry which is preliminary data.</text>
</comment>
<proteinExistence type="predicted"/>
<dbReference type="RefSeq" id="WP_301806366.1">
    <property type="nucleotide sequence ID" value="NZ_JAUJZH010000004.1"/>
</dbReference>
<organism evidence="9 10">
    <name type="scientific">Variovorax ginsengisoli</name>
    <dbReference type="NCBI Taxonomy" id="363844"/>
    <lineage>
        <taxon>Bacteria</taxon>
        <taxon>Pseudomonadati</taxon>
        <taxon>Pseudomonadota</taxon>
        <taxon>Betaproteobacteria</taxon>
        <taxon>Burkholderiales</taxon>
        <taxon>Comamonadaceae</taxon>
        <taxon>Variovorax</taxon>
    </lineage>
</organism>